<dbReference type="EMBL" id="GL636486">
    <property type="protein sequence ID" value="EFW23296.1"/>
    <property type="molecule type" value="Genomic_DNA"/>
</dbReference>
<evidence type="ECO:0000313" key="3">
    <source>
        <dbReference type="Proteomes" id="UP000002497"/>
    </source>
</evidence>
<feature type="compositionally biased region" description="Polar residues" evidence="1">
    <location>
        <begin position="85"/>
        <end position="98"/>
    </location>
</feature>
<evidence type="ECO:0000313" key="2">
    <source>
        <dbReference type="EMBL" id="EFW23296.1"/>
    </source>
</evidence>
<organism evidence="3">
    <name type="scientific">Coccidioides posadasii (strain RMSCC 757 / Silveira)</name>
    <name type="common">Valley fever fungus</name>
    <dbReference type="NCBI Taxonomy" id="443226"/>
    <lineage>
        <taxon>Eukaryota</taxon>
        <taxon>Fungi</taxon>
        <taxon>Dikarya</taxon>
        <taxon>Ascomycota</taxon>
        <taxon>Pezizomycotina</taxon>
        <taxon>Eurotiomycetes</taxon>
        <taxon>Eurotiomycetidae</taxon>
        <taxon>Onygenales</taxon>
        <taxon>Onygenaceae</taxon>
        <taxon>Coccidioides</taxon>
    </lineage>
</organism>
<dbReference type="AlphaFoldDB" id="E9CRS0"/>
<reference evidence="3" key="1">
    <citation type="journal article" date="2010" name="Genome Res.">
        <title>Population genomic sequencing of Coccidioides fungi reveals recent hybridization and transposon control.</title>
        <authorList>
            <person name="Neafsey D.E."/>
            <person name="Barker B.M."/>
            <person name="Sharpton T.J."/>
            <person name="Stajich J.E."/>
            <person name="Park D.J."/>
            <person name="Whiston E."/>
            <person name="Hung C.-Y."/>
            <person name="McMahan C."/>
            <person name="White J."/>
            <person name="Sykes S."/>
            <person name="Heiman D."/>
            <person name="Young S."/>
            <person name="Zeng Q."/>
            <person name="Abouelleil A."/>
            <person name="Aftuck L."/>
            <person name="Bessette D."/>
            <person name="Brown A."/>
            <person name="FitzGerald M."/>
            <person name="Lui A."/>
            <person name="Macdonald J.P."/>
            <person name="Priest M."/>
            <person name="Orbach M.J."/>
            <person name="Galgiani J.N."/>
            <person name="Kirkland T.N."/>
            <person name="Cole G.T."/>
            <person name="Birren B.W."/>
            <person name="Henn M.R."/>
            <person name="Taylor J.W."/>
            <person name="Rounsley S.D."/>
        </authorList>
    </citation>
    <scope>NUCLEOTIDE SEQUENCE [LARGE SCALE GENOMIC DNA]</scope>
    <source>
        <strain evidence="3">RMSCC 757 / Silveira</strain>
    </source>
</reference>
<protein>
    <submittedName>
        <fullName evidence="2">Uncharacterized protein</fullName>
    </submittedName>
</protein>
<dbReference type="VEuPathDB" id="FungiDB:CPSG_01194"/>
<feature type="region of interest" description="Disordered" evidence="1">
    <location>
        <begin position="82"/>
        <end position="102"/>
    </location>
</feature>
<proteinExistence type="predicted"/>
<accession>E9CRS0</accession>
<name>E9CRS0_COCPS</name>
<dbReference type="HOGENOM" id="CLU_1677717_0_0_1"/>
<sequence length="157" mass="17387">MSFPNTFAQRIQTITKRGKAQSLAATFIQPQAYGSDERESYVLDQERSRLRSWRLASRHISTALSSRLPSLKCTEELSLKPWAKSSRSGGKDQSSQGTRKILDTKCCSTQSYSSMLKGGEENSSQSRGLFRSPRHLSALALRVNFPSAIDLPSAKTA</sequence>
<evidence type="ECO:0000256" key="1">
    <source>
        <dbReference type="SAM" id="MobiDB-lite"/>
    </source>
</evidence>
<gene>
    <name evidence="2" type="ORF">CPSG_01194</name>
</gene>
<reference evidence="3" key="2">
    <citation type="submission" date="2010-03" db="EMBL/GenBank/DDBJ databases">
        <title>The genome sequence of Coccidioides posadasii strain Silveira.</title>
        <authorList>
            <consortium name="The Broad Institute Genome Sequencing Center for Infectious Disease"/>
            <person name="Neafsey D."/>
            <person name="Orbach M."/>
            <person name="Henn M.R."/>
            <person name="Cole G.T."/>
            <person name="Galgiani J."/>
            <person name="Gardner M.J."/>
            <person name="Kirkland T.N."/>
            <person name="Taylor J.W."/>
            <person name="Young S.K."/>
            <person name="Zeng Q."/>
            <person name="Koehrsen M."/>
            <person name="Alvarado L."/>
            <person name="Berlin A."/>
            <person name="Borenstein D."/>
            <person name="Chapman S.B."/>
            <person name="Chen Z."/>
            <person name="Engels R."/>
            <person name="Freedman E."/>
            <person name="Gellesch M."/>
            <person name="Goldberg J."/>
            <person name="Griggs A."/>
            <person name="Gujja S."/>
            <person name="Heilman E."/>
            <person name="Heiman D."/>
            <person name="Howarth C."/>
            <person name="Jen D."/>
            <person name="Larson L."/>
            <person name="Mehta T."/>
            <person name="Neiman D."/>
            <person name="Park D."/>
            <person name="Pearson M."/>
            <person name="Richards J."/>
            <person name="Roberts A."/>
            <person name="Saif S."/>
            <person name="Shea T."/>
            <person name="Shenoy N."/>
            <person name="Sisk P."/>
            <person name="Stolte C."/>
            <person name="Sykes S."/>
            <person name="Walk T."/>
            <person name="White J."/>
            <person name="Yandava C."/>
            <person name="Haas B."/>
            <person name="Nusbaum C."/>
            <person name="Birren B."/>
        </authorList>
    </citation>
    <scope>NUCLEOTIDE SEQUENCE [LARGE SCALE GENOMIC DNA]</scope>
    <source>
        <strain evidence="3">RMSCC 757 / Silveira</strain>
    </source>
</reference>
<dbReference type="Proteomes" id="UP000002497">
    <property type="component" value="Unassembled WGS sequence"/>
</dbReference>
<keyword evidence="3" id="KW-1185">Reference proteome</keyword>